<dbReference type="Proteomes" id="UP001163828">
    <property type="component" value="Unassembled WGS sequence"/>
</dbReference>
<evidence type="ECO:0000313" key="1">
    <source>
        <dbReference type="EMBL" id="KAJ3990859.1"/>
    </source>
</evidence>
<accession>A0ABQ8PX72</accession>
<sequence length="233" mass="26097">GIGSSRSCTVKAALYSVVRNNASLTHASQIAAEAAGFAVEWGSHLVRRWLCDWVESRILPALSNRGRHCKVNSILSDPIAREAIHTYLRSNKWSLNPQKLKCLMKGEMASQEADEYVHELEHNEMPQELKAFLEETLLPCLHVKSASSYGLSLSSMHHLMLREGWVLNGEQPLQKKGPSRGIHQSDFICSTVGWLKDASATLEYGKNHQGMWTGELSLRGLYLFPTVKRLIIC</sequence>
<reference evidence="1" key="1">
    <citation type="submission" date="2022-08" db="EMBL/GenBank/DDBJ databases">
        <authorList>
            <consortium name="DOE Joint Genome Institute"/>
            <person name="Min B."/>
            <person name="Riley R."/>
            <person name="Sierra-Patev S."/>
            <person name="Naranjo-Ortiz M."/>
            <person name="Looney B."/>
            <person name="Konkel Z."/>
            <person name="Slot J.C."/>
            <person name="Sakamoto Y."/>
            <person name="Steenwyk J.L."/>
            <person name="Rokas A."/>
            <person name="Carro J."/>
            <person name="Camarero S."/>
            <person name="Ferreira P."/>
            <person name="Molpeceres G."/>
            <person name="Ruiz-Duenas F.J."/>
            <person name="Serrano A."/>
            <person name="Henrissat B."/>
            <person name="Drula E."/>
            <person name="Hughes K.W."/>
            <person name="Mata J.L."/>
            <person name="Ishikawa N.K."/>
            <person name="Vargas-Isla R."/>
            <person name="Ushijima S."/>
            <person name="Smith C.A."/>
            <person name="Ahrendt S."/>
            <person name="Andreopoulos W."/>
            <person name="He G."/>
            <person name="Labutti K."/>
            <person name="Lipzen A."/>
            <person name="Ng V."/>
            <person name="Sandor L."/>
            <person name="Barry K."/>
            <person name="Martinez A.T."/>
            <person name="Xiao Y."/>
            <person name="Gibbons J.G."/>
            <person name="Terashima K."/>
            <person name="Hibbett D.S."/>
            <person name="Grigoriev I.V."/>
        </authorList>
    </citation>
    <scope>NUCLEOTIDE SEQUENCE</scope>
    <source>
        <strain evidence="1">TFB10827</strain>
    </source>
</reference>
<gene>
    <name evidence="1" type="ORF">F5050DRAFT_1582343</name>
</gene>
<dbReference type="EMBL" id="MU791385">
    <property type="protein sequence ID" value="KAJ3990859.1"/>
    <property type="molecule type" value="Genomic_DNA"/>
</dbReference>
<organism evidence="1 2">
    <name type="scientific">Lentinula boryana</name>
    <dbReference type="NCBI Taxonomy" id="40481"/>
    <lineage>
        <taxon>Eukaryota</taxon>
        <taxon>Fungi</taxon>
        <taxon>Dikarya</taxon>
        <taxon>Basidiomycota</taxon>
        <taxon>Agaricomycotina</taxon>
        <taxon>Agaricomycetes</taxon>
        <taxon>Agaricomycetidae</taxon>
        <taxon>Agaricales</taxon>
        <taxon>Marasmiineae</taxon>
        <taxon>Omphalotaceae</taxon>
        <taxon>Lentinula</taxon>
    </lineage>
</organism>
<evidence type="ECO:0000313" key="2">
    <source>
        <dbReference type="Proteomes" id="UP001163828"/>
    </source>
</evidence>
<comment type="caution">
    <text evidence="1">The sequence shown here is derived from an EMBL/GenBank/DDBJ whole genome shotgun (WGS) entry which is preliminary data.</text>
</comment>
<feature type="non-terminal residue" evidence="1">
    <location>
        <position position="1"/>
    </location>
</feature>
<proteinExistence type="predicted"/>
<keyword evidence="2" id="KW-1185">Reference proteome</keyword>
<protein>
    <submittedName>
        <fullName evidence="1">Uncharacterized protein</fullName>
    </submittedName>
</protein>
<name>A0ABQ8PX72_9AGAR</name>